<organism evidence="2 3">
    <name type="scientific">Nonomuraea guangzhouensis</name>
    <dbReference type="NCBI Taxonomy" id="1291555"/>
    <lineage>
        <taxon>Bacteria</taxon>
        <taxon>Bacillati</taxon>
        <taxon>Actinomycetota</taxon>
        <taxon>Actinomycetes</taxon>
        <taxon>Streptosporangiales</taxon>
        <taxon>Streptosporangiaceae</taxon>
        <taxon>Nonomuraea</taxon>
    </lineage>
</organism>
<feature type="transmembrane region" description="Helical" evidence="1">
    <location>
        <begin position="139"/>
        <end position="158"/>
    </location>
</feature>
<evidence type="ECO:0000313" key="2">
    <source>
        <dbReference type="EMBL" id="MFD1540838.1"/>
    </source>
</evidence>
<keyword evidence="1" id="KW-0472">Membrane</keyword>
<feature type="transmembrane region" description="Helical" evidence="1">
    <location>
        <begin position="200"/>
        <end position="218"/>
    </location>
</feature>
<name>A0ABW4GEW5_9ACTN</name>
<proteinExistence type="predicted"/>
<keyword evidence="1" id="KW-0812">Transmembrane</keyword>
<gene>
    <name evidence="2" type="ORF">ACFSJ0_27525</name>
</gene>
<accession>A0ABW4GEW5</accession>
<protein>
    <submittedName>
        <fullName evidence="2">Uncharacterized protein</fullName>
    </submittedName>
</protein>
<keyword evidence="3" id="KW-1185">Reference proteome</keyword>
<dbReference type="Proteomes" id="UP001597097">
    <property type="component" value="Unassembled WGS sequence"/>
</dbReference>
<feature type="transmembrane region" description="Helical" evidence="1">
    <location>
        <begin position="282"/>
        <end position="304"/>
    </location>
</feature>
<evidence type="ECO:0000256" key="1">
    <source>
        <dbReference type="SAM" id="Phobius"/>
    </source>
</evidence>
<sequence>MSPLEARYRRLLACYPRDHRARHEEEMISVLLAGAQPGQTRPYPADAADLLWGALRVHGRRTFGPVSAPAWRDGLALAVALWPFLMLTGALALRLLQAAETLNNGYGTAWERLTWTLLPTEPVVVAALPVLALLLRRRWIAVLGTVAFVLFQAGHPRLLDLDTLLFPNHGPVLLAEVTAIIIAFAPSAHRAITLIPWRAFLLWGPLALIGLTASKAIVRWVDVIAYHDIVIWKPVPWLVVVALAAGYACRSAVGRRAALLLFLPAAALGDLGDLPFVPTPTALAQIGCAALAFALGWGATFVINPSIPPAFDLK</sequence>
<comment type="caution">
    <text evidence="2">The sequence shown here is derived from an EMBL/GenBank/DDBJ whole genome shotgun (WGS) entry which is preliminary data.</text>
</comment>
<dbReference type="RefSeq" id="WP_219537133.1">
    <property type="nucleotide sequence ID" value="NZ_JAHKRM010000035.1"/>
</dbReference>
<feature type="transmembrane region" description="Helical" evidence="1">
    <location>
        <begin position="75"/>
        <end position="93"/>
    </location>
</feature>
<feature type="transmembrane region" description="Helical" evidence="1">
    <location>
        <begin position="113"/>
        <end position="134"/>
    </location>
</feature>
<keyword evidence="1" id="KW-1133">Transmembrane helix</keyword>
<feature type="transmembrane region" description="Helical" evidence="1">
    <location>
        <begin position="224"/>
        <end position="245"/>
    </location>
</feature>
<dbReference type="EMBL" id="JBHUCM010000019">
    <property type="protein sequence ID" value="MFD1540838.1"/>
    <property type="molecule type" value="Genomic_DNA"/>
</dbReference>
<reference evidence="3" key="1">
    <citation type="journal article" date="2019" name="Int. J. Syst. Evol. Microbiol.">
        <title>The Global Catalogue of Microorganisms (GCM) 10K type strain sequencing project: providing services to taxonomists for standard genome sequencing and annotation.</title>
        <authorList>
            <consortium name="The Broad Institute Genomics Platform"/>
            <consortium name="The Broad Institute Genome Sequencing Center for Infectious Disease"/>
            <person name="Wu L."/>
            <person name="Ma J."/>
        </authorList>
    </citation>
    <scope>NUCLEOTIDE SEQUENCE [LARGE SCALE GENOMIC DNA]</scope>
    <source>
        <strain evidence="3">CGMCC 1.15399</strain>
    </source>
</reference>
<feature type="transmembrane region" description="Helical" evidence="1">
    <location>
        <begin position="170"/>
        <end position="188"/>
    </location>
</feature>
<evidence type="ECO:0000313" key="3">
    <source>
        <dbReference type="Proteomes" id="UP001597097"/>
    </source>
</evidence>
<feature type="transmembrane region" description="Helical" evidence="1">
    <location>
        <begin position="257"/>
        <end position="276"/>
    </location>
</feature>